<reference evidence="2" key="1">
    <citation type="journal article" date="2020" name="bioRxiv">
        <title>Chromosome-level reference genome of the European wasp spider Argiope bruennichi: a resource for studies on range expansion and evolutionary adaptation.</title>
        <authorList>
            <person name="Sheffer M.M."/>
            <person name="Hoppe A."/>
            <person name="Krehenwinkel H."/>
            <person name="Uhl G."/>
            <person name="Kuss A.W."/>
            <person name="Jensen L."/>
            <person name="Jensen C."/>
            <person name="Gillespie R.G."/>
            <person name="Hoff K.J."/>
            <person name="Prost S."/>
        </authorList>
    </citation>
    <scope>NUCLEOTIDE SEQUENCE</scope>
</reference>
<feature type="compositionally biased region" description="Polar residues" evidence="1">
    <location>
        <begin position="1"/>
        <end position="23"/>
    </location>
</feature>
<evidence type="ECO:0000313" key="2">
    <source>
        <dbReference type="EMBL" id="KAF8766566.1"/>
    </source>
</evidence>
<evidence type="ECO:0000256" key="1">
    <source>
        <dbReference type="SAM" id="MobiDB-lite"/>
    </source>
</evidence>
<evidence type="ECO:0000313" key="3">
    <source>
        <dbReference type="Proteomes" id="UP000807504"/>
    </source>
</evidence>
<gene>
    <name evidence="2" type="ORF">HNY73_019615</name>
</gene>
<accession>A0A8T0E5M0</accession>
<comment type="caution">
    <text evidence="2">The sequence shown here is derived from an EMBL/GenBank/DDBJ whole genome shotgun (WGS) entry which is preliminary data.</text>
</comment>
<feature type="region of interest" description="Disordered" evidence="1">
    <location>
        <begin position="1"/>
        <end position="30"/>
    </location>
</feature>
<proteinExistence type="predicted"/>
<dbReference type="EMBL" id="JABXBU010002230">
    <property type="protein sequence ID" value="KAF8766566.1"/>
    <property type="molecule type" value="Genomic_DNA"/>
</dbReference>
<organism evidence="2 3">
    <name type="scientific">Argiope bruennichi</name>
    <name type="common">Wasp spider</name>
    <name type="synonym">Aranea bruennichi</name>
    <dbReference type="NCBI Taxonomy" id="94029"/>
    <lineage>
        <taxon>Eukaryota</taxon>
        <taxon>Metazoa</taxon>
        <taxon>Ecdysozoa</taxon>
        <taxon>Arthropoda</taxon>
        <taxon>Chelicerata</taxon>
        <taxon>Arachnida</taxon>
        <taxon>Araneae</taxon>
        <taxon>Araneomorphae</taxon>
        <taxon>Entelegynae</taxon>
        <taxon>Araneoidea</taxon>
        <taxon>Araneidae</taxon>
        <taxon>Argiope</taxon>
    </lineage>
</organism>
<name>A0A8T0E5M0_ARGBR</name>
<sequence length="69" mass="7274">MGLRGSSLTTGRRTSRESVSNLLSPGENEVSRQAGVQFYSGHERPHWLVGGGARGGEEFILSSASVGRG</sequence>
<dbReference type="Proteomes" id="UP000807504">
    <property type="component" value="Unassembled WGS sequence"/>
</dbReference>
<protein>
    <submittedName>
        <fullName evidence="2">Uncharacterized protein</fullName>
    </submittedName>
</protein>
<reference evidence="2" key="2">
    <citation type="submission" date="2020-06" db="EMBL/GenBank/DDBJ databases">
        <authorList>
            <person name="Sheffer M."/>
        </authorList>
    </citation>
    <scope>NUCLEOTIDE SEQUENCE</scope>
</reference>
<keyword evidence="3" id="KW-1185">Reference proteome</keyword>
<dbReference type="AlphaFoldDB" id="A0A8T0E5M0"/>